<feature type="coiled-coil region" evidence="6">
    <location>
        <begin position="303"/>
        <end position="400"/>
    </location>
</feature>
<dbReference type="GO" id="GO:0003677">
    <property type="term" value="F:DNA binding"/>
    <property type="evidence" value="ECO:0007669"/>
    <property type="project" value="UniProtKB-KW"/>
</dbReference>
<dbReference type="Gene3D" id="3.30.70.1620">
    <property type="match status" value="1"/>
</dbReference>
<evidence type="ECO:0000256" key="4">
    <source>
        <dbReference type="ARBA" id="ARBA00023054"/>
    </source>
</evidence>
<evidence type="ECO:0000256" key="2">
    <source>
        <dbReference type="ARBA" id="ARBA00022741"/>
    </source>
</evidence>
<dbReference type="AlphaFoldDB" id="A0A3B1CW31"/>
<dbReference type="EMBL" id="UOGF01000035">
    <property type="protein sequence ID" value="VAX28188.1"/>
    <property type="molecule type" value="Genomic_DNA"/>
</dbReference>
<dbReference type="SUPFAM" id="SSF75553">
    <property type="entry name" value="Smc hinge domain"/>
    <property type="match status" value="1"/>
</dbReference>
<dbReference type="Gene3D" id="3.40.50.300">
    <property type="entry name" value="P-loop containing nucleotide triphosphate hydrolases"/>
    <property type="match status" value="2"/>
</dbReference>
<dbReference type="Pfam" id="PF02463">
    <property type="entry name" value="SMC_N"/>
    <property type="match status" value="1"/>
</dbReference>
<gene>
    <name evidence="8" type="ORF">MNBD_NITROSPIRAE01-2347</name>
</gene>
<dbReference type="InterPro" id="IPR011890">
    <property type="entry name" value="SMC_prok"/>
</dbReference>
<dbReference type="InterPro" id="IPR027417">
    <property type="entry name" value="P-loop_NTPase"/>
</dbReference>
<dbReference type="GO" id="GO:0030261">
    <property type="term" value="P:chromosome condensation"/>
    <property type="evidence" value="ECO:0007669"/>
    <property type="project" value="InterPro"/>
</dbReference>
<feature type="coiled-coil region" evidence="6">
    <location>
        <begin position="443"/>
        <end position="470"/>
    </location>
</feature>
<keyword evidence="4 6" id="KW-0175">Coiled coil</keyword>
<protein>
    <submittedName>
        <fullName evidence="8">Chromosome partition protein smc</fullName>
    </submittedName>
</protein>
<dbReference type="SMART" id="SM00968">
    <property type="entry name" value="SMC_hinge"/>
    <property type="match status" value="1"/>
</dbReference>
<feature type="coiled-coil region" evidence="6">
    <location>
        <begin position="696"/>
        <end position="758"/>
    </location>
</feature>
<dbReference type="InterPro" id="IPR010935">
    <property type="entry name" value="SMC_hinge"/>
</dbReference>
<reference evidence="8" key="1">
    <citation type="submission" date="2018-06" db="EMBL/GenBank/DDBJ databases">
        <authorList>
            <person name="Zhirakovskaya E."/>
        </authorList>
    </citation>
    <scope>NUCLEOTIDE SEQUENCE</scope>
</reference>
<dbReference type="InterPro" id="IPR024704">
    <property type="entry name" value="SMC"/>
</dbReference>
<dbReference type="SUPFAM" id="SSF52540">
    <property type="entry name" value="P-loop containing nucleoside triphosphate hydrolases"/>
    <property type="match status" value="1"/>
</dbReference>
<dbReference type="GO" id="GO:0016887">
    <property type="term" value="F:ATP hydrolysis activity"/>
    <property type="evidence" value="ECO:0007669"/>
    <property type="project" value="InterPro"/>
</dbReference>
<dbReference type="GO" id="GO:0005694">
    <property type="term" value="C:chromosome"/>
    <property type="evidence" value="ECO:0007669"/>
    <property type="project" value="InterPro"/>
</dbReference>
<keyword evidence="3" id="KW-0067">ATP-binding</keyword>
<dbReference type="PANTHER" id="PTHR43977">
    <property type="entry name" value="STRUCTURAL MAINTENANCE OF CHROMOSOMES PROTEIN 3"/>
    <property type="match status" value="1"/>
</dbReference>
<evidence type="ECO:0000256" key="1">
    <source>
        <dbReference type="ARBA" id="ARBA00022490"/>
    </source>
</evidence>
<dbReference type="NCBIfam" id="TIGR02168">
    <property type="entry name" value="SMC_prok_B"/>
    <property type="match status" value="1"/>
</dbReference>
<feature type="coiled-coil region" evidence="6">
    <location>
        <begin position="194"/>
        <end position="245"/>
    </location>
</feature>
<feature type="coiled-coil region" evidence="6">
    <location>
        <begin position="801"/>
        <end position="849"/>
    </location>
</feature>
<dbReference type="InterPro" id="IPR003395">
    <property type="entry name" value="RecF/RecN/SMC_N"/>
</dbReference>
<evidence type="ECO:0000256" key="6">
    <source>
        <dbReference type="SAM" id="Coils"/>
    </source>
</evidence>
<dbReference type="Gene3D" id="1.20.1060.20">
    <property type="match status" value="1"/>
</dbReference>
<dbReference type="GO" id="GO:0007062">
    <property type="term" value="P:sister chromatid cohesion"/>
    <property type="evidence" value="ECO:0007669"/>
    <property type="project" value="InterPro"/>
</dbReference>
<dbReference type="GO" id="GO:0005524">
    <property type="term" value="F:ATP binding"/>
    <property type="evidence" value="ECO:0007669"/>
    <property type="project" value="UniProtKB-KW"/>
</dbReference>
<proteinExistence type="inferred from homology"/>
<evidence type="ECO:0000256" key="5">
    <source>
        <dbReference type="ARBA" id="ARBA00023125"/>
    </source>
</evidence>
<keyword evidence="2" id="KW-0547">Nucleotide-binding</keyword>
<dbReference type="PIRSF" id="PIRSF005719">
    <property type="entry name" value="SMC"/>
    <property type="match status" value="1"/>
</dbReference>
<name>A0A3B1CW31_9ZZZZ</name>
<dbReference type="Pfam" id="PF06470">
    <property type="entry name" value="SMC_hinge"/>
    <property type="match status" value="1"/>
</dbReference>
<evidence type="ECO:0000313" key="8">
    <source>
        <dbReference type="EMBL" id="VAX28188.1"/>
    </source>
</evidence>
<evidence type="ECO:0000256" key="3">
    <source>
        <dbReference type="ARBA" id="ARBA00022840"/>
    </source>
</evidence>
<sequence length="1216" mass="136998">MLRHPASFYFETCYHAGIIILEFVMRLKRLEVFGFKSFFDKTVITFQKGITGIVGPNGCGKSNFADAILWVLGEQSPKSLRGERMEDVIFSGTDQRKALSVAEVSLTIGEIANELPPPYTPYAELTLSRRLYRSGESEYLINKSPCRLKDIRDLLIDIGAGYHAHTIIEQGKVDEIITASPMQRREIVEEAAGIAKYRLRKAEALRKLDATERNLTRVTDIIGEIKRQRSALDRQAKKAEKVQEMSVMLKTFDLQIARDEWYGWKSEQEALEAAEADLKRQSEIYSGQLGMLDATQAEHKLLMTEKEQELSERARDLSDVEKNIQRWEGKLETLNVQRQEWLAAQSRMHEEIEGLKNTLSSLETEGISLDEEAVLIAKTLPEAEATLAEHDLQARQLNDEVLDVSTHLESCKVSLFDLSAQVTTSKNNLAHFEARLAGLLKQEERLGLEQETLEEKLAESEAALKVLSIAEEKNTVLLETLKTQRGDTIRKLEITEASLQKKAEQLLLVKEASVDVKARVASHEGFYRGFLNKREGTDNPLLALEGLKGMVADLIEVPPVYELALETVLENKLRGIVVENHREIQKGISYLSAAQLGRGTFFPCHPRVRKEITQCSEILASLEGLLGKARDLVSVRPGDEAIADALLGGIIIVKNLESALKAWKAVPEVDIWVTLEGEILDSFGVVSGGEQGKKGLLGQKRELKQLTDQAESLQKEAVAYEQEISNEEKIASAARLEITSLSEEIRGLDLELLKMQSEQKSINYERERLEGALETVRFEQEEGLSEKENLLASEVAEHQCIAEAQEMRAEKEAALEILRETLHTSQEKVSLLSETVVQLRMKRNSLEEKQRHTLEKQTRLLRENDNLNRQINEKRVFENTLQEKLAFGKTETQDAEMTITDLSGERVKCEKALRDARESHANLLSDMQHTEQESVGLRSKFKKTDEILQEKALNKVTVEMQRQKIEESIFSRYQIEMSDIDENDLGQSIEAAREEAAHLRRKIESMGPVNLAAIEEYKTLDERFQFLSGQDEDLRQSIESLREAIAKINKTTRGLFVETFHTLNQKFGEVFASFFGGGSAELVLLDEAHPLESGIEMMAQPPGKGRRSLLLFSGGEKALTAISLLFATFLIHPTPFCLLDEIDAPLDEENTRRFSQTLVKMSKDTQFIVVTHNRFTMEIADVLYGVTMEETGISKLVSVKMSTPEDKSEVTPSAVA</sequence>
<feature type="domain" description="SMC hinge" evidence="7">
    <location>
        <begin position="545"/>
        <end position="663"/>
    </location>
</feature>
<dbReference type="HAMAP" id="MF_01894">
    <property type="entry name" value="Smc_prok"/>
    <property type="match status" value="1"/>
</dbReference>
<evidence type="ECO:0000259" key="7">
    <source>
        <dbReference type="SMART" id="SM00968"/>
    </source>
</evidence>
<keyword evidence="5" id="KW-0238">DNA-binding</keyword>
<organism evidence="8">
    <name type="scientific">hydrothermal vent metagenome</name>
    <dbReference type="NCBI Taxonomy" id="652676"/>
    <lineage>
        <taxon>unclassified sequences</taxon>
        <taxon>metagenomes</taxon>
        <taxon>ecological metagenomes</taxon>
    </lineage>
</organism>
<keyword evidence="1" id="KW-0963">Cytoplasm</keyword>
<accession>A0A3B1CW31</accession>
<dbReference type="InterPro" id="IPR036277">
    <property type="entry name" value="SMC_hinge_sf"/>
</dbReference>